<evidence type="ECO:0000313" key="2">
    <source>
        <dbReference type="Proteomes" id="UP000684084"/>
    </source>
</evidence>
<accession>A0A915ZYT5</accession>
<comment type="caution">
    <text evidence="1">The sequence shown here is derived from an EMBL/GenBank/DDBJ whole genome shotgun (WGS) entry which is preliminary data.</text>
</comment>
<dbReference type="EMBL" id="CAGKOT010000103">
    <property type="protein sequence ID" value="CAB5395780.1"/>
    <property type="molecule type" value="Genomic_DNA"/>
</dbReference>
<dbReference type="AlphaFoldDB" id="A0A915ZYT5"/>
<dbReference type="OrthoDB" id="2336109at2759"/>
<proteinExistence type="predicted"/>
<gene>
    <name evidence="1" type="ORF">CHRIB12_LOCUS24016</name>
</gene>
<evidence type="ECO:0000313" key="1">
    <source>
        <dbReference type="EMBL" id="CAB5395780.1"/>
    </source>
</evidence>
<protein>
    <submittedName>
        <fullName evidence="1">Uncharacterized protein</fullName>
    </submittedName>
</protein>
<dbReference type="Proteomes" id="UP000684084">
    <property type="component" value="Unassembled WGS sequence"/>
</dbReference>
<name>A0A915ZYT5_9GLOM</name>
<reference evidence="1" key="1">
    <citation type="submission" date="2020-05" db="EMBL/GenBank/DDBJ databases">
        <authorList>
            <person name="Rincon C."/>
            <person name="Sanders R I."/>
            <person name="Robbins C."/>
            <person name="Chaturvedi A."/>
        </authorList>
    </citation>
    <scope>NUCLEOTIDE SEQUENCE</scope>
    <source>
        <strain evidence="1">CHB12</strain>
    </source>
</reference>
<sequence>MVIFKKGYIEDLQSIGIEDESIDVVVSNGSRIPESLVKDPILYGECLSGALYIEDFRRLITSLGYPDYRTIINRKVDIEDSDIKQKIGMIDFYSITIRTFKVPLEDRSEDYGQVAVYKGNIEDKFVLDNHHVFKINDQVPICGNTSAMLQKTRYADYFDIIGESVHYGLFKSSG</sequence>
<organism evidence="1 2">
    <name type="scientific">Rhizophagus irregularis</name>
    <dbReference type="NCBI Taxonomy" id="588596"/>
    <lineage>
        <taxon>Eukaryota</taxon>
        <taxon>Fungi</taxon>
        <taxon>Fungi incertae sedis</taxon>
        <taxon>Mucoromycota</taxon>
        <taxon>Glomeromycotina</taxon>
        <taxon>Glomeromycetes</taxon>
        <taxon>Glomerales</taxon>
        <taxon>Glomeraceae</taxon>
        <taxon>Rhizophagus</taxon>
    </lineage>
</organism>
<dbReference type="VEuPathDB" id="FungiDB:RhiirFUN_008456"/>